<feature type="binding site" evidence="7">
    <location>
        <position position="87"/>
    </location>
    <ligand>
        <name>phosphoenolpyruvate</name>
        <dbReference type="ChEBI" id="CHEBI:58702"/>
    </ligand>
</feature>
<protein>
    <recommendedName>
        <fullName evidence="7">3-phosphoshikimate 1-carboxyvinyltransferase</fullName>
        <ecNumber evidence="7">2.5.1.19</ecNumber>
    </recommendedName>
    <alternativeName>
        <fullName evidence="7">5-enolpyruvylshikimate-3-phosphate synthase</fullName>
        <shortName evidence="7">EPSP synthase</shortName>
        <shortName evidence="7">EPSPS</shortName>
    </alternativeName>
</protein>
<feature type="binding site" evidence="7">
    <location>
        <position position="157"/>
    </location>
    <ligand>
        <name>3-phosphoshikimate</name>
        <dbReference type="ChEBI" id="CHEBI:145989"/>
    </ligand>
</feature>
<organism evidence="9 10">
    <name type="scientific">Veillonella montpellierensis DNF00314</name>
    <dbReference type="NCBI Taxonomy" id="1401067"/>
    <lineage>
        <taxon>Bacteria</taxon>
        <taxon>Bacillati</taxon>
        <taxon>Bacillota</taxon>
        <taxon>Negativicutes</taxon>
        <taxon>Veillonellales</taxon>
        <taxon>Veillonellaceae</taxon>
        <taxon>Veillonella</taxon>
    </lineage>
</organism>
<comment type="similarity">
    <text evidence="2 7">Belongs to the EPSP synthase family.</text>
</comment>
<accession>A0A096AGU4</accession>
<dbReference type="GO" id="GO:0009423">
    <property type="term" value="P:chorismate biosynthetic process"/>
    <property type="evidence" value="ECO:0007669"/>
    <property type="project" value="UniProtKB-UniRule"/>
</dbReference>
<feature type="active site" description="Proton acceptor" evidence="7">
    <location>
        <position position="299"/>
    </location>
</feature>
<keyword evidence="10" id="KW-1185">Reference proteome</keyword>
<dbReference type="InterPro" id="IPR023193">
    <property type="entry name" value="EPSP_synthase_CS"/>
</dbReference>
<comment type="subcellular location">
    <subcellularLocation>
        <location evidence="7">Cytoplasm</location>
    </subcellularLocation>
</comment>
<dbReference type="InterPro" id="IPR013792">
    <property type="entry name" value="RNA3'P_cycl/enolpyr_Trfase_a/b"/>
</dbReference>
<sequence length="417" mass="44592">MQSITNAIPTGTIAAIPAKAHAHRALIAAALANEPSTILLTRSSQDIDATMDSLCALGAHISYENGSVQVVPGKAPLHGAIVPNESGTTLRLLLPVAASLCDRVDVDAKGHLPQRPLEPLLQEMASHGVTFSQAAPPFTMTGRLEKGTYTMVGNVSSQFFSGLLLAAPQLGHTTIISSTSLESYNYVALTIQVMHDFGVSVVEEGRTKFIIPSTTTFIGQQNYAIEGDWSNAAIWLVGAALTGQPITVTGLDRDSIQADCQITGILERAGCQLVWNGRQVTCHGNAKNPLRIDLGQIPDLLPVLASLACGIPGESAFINGQRLRFKECDRLDAIYHMVRALGGNVRMEGDNLYIQGTGHLTGGTVNCCHDHRIVMAATLAALIAKKPVQFNDAEAIHKSYPEFFNDWNYLGGKAYVI</sequence>
<evidence type="ECO:0000256" key="7">
    <source>
        <dbReference type="HAMAP-Rule" id="MF_00210"/>
    </source>
</evidence>
<dbReference type="EMBL" id="JRNT01000044">
    <property type="protein sequence ID" value="KGF46333.1"/>
    <property type="molecule type" value="Genomic_DNA"/>
</dbReference>
<feature type="binding site" evidence="7">
    <location>
        <position position="398"/>
    </location>
    <ligand>
        <name>phosphoenolpyruvate</name>
        <dbReference type="ChEBI" id="CHEBI:58702"/>
    </ligand>
</feature>
<comment type="catalytic activity">
    <reaction evidence="6">
        <text>3-phosphoshikimate + phosphoenolpyruvate = 5-O-(1-carboxyvinyl)-3-phosphoshikimate + phosphate</text>
        <dbReference type="Rhea" id="RHEA:21256"/>
        <dbReference type="ChEBI" id="CHEBI:43474"/>
        <dbReference type="ChEBI" id="CHEBI:57701"/>
        <dbReference type="ChEBI" id="CHEBI:58702"/>
        <dbReference type="ChEBI" id="CHEBI:145989"/>
        <dbReference type="EC" id="2.5.1.19"/>
    </reaction>
    <physiologicalReaction direction="left-to-right" evidence="6">
        <dbReference type="Rhea" id="RHEA:21257"/>
    </physiologicalReaction>
</comment>
<dbReference type="GO" id="GO:0005737">
    <property type="term" value="C:cytoplasm"/>
    <property type="evidence" value="ECO:0007669"/>
    <property type="project" value="UniProtKB-SubCell"/>
</dbReference>
<feature type="binding site" evidence="7">
    <location>
        <position position="183"/>
    </location>
    <ligand>
        <name>3-phosphoshikimate</name>
        <dbReference type="ChEBI" id="CHEBI:145989"/>
    </ligand>
</feature>
<dbReference type="PANTHER" id="PTHR21090:SF5">
    <property type="entry name" value="PENTAFUNCTIONAL AROM POLYPEPTIDE"/>
    <property type="match status" value="1"/>
</dbReference>
<keyword evidence="5 7" id="KW-0057">Aromatic amino acid biosynthesis</keyword>
<feature type="binding site" evidence="7">
    <location>
        <position position="24"/>
    </location>
    <ligand>
        <name>3-phosphoshikimate</name>
        <dbReference type="ChEBI" id="CHEBI:145989"/>
    </ligand>
</feature>
<comment type="function">
    <text evidence="7">Catalyzes the transfer of the enolpyruvyl moiety of phosphoenolpyruvate (PEP) to the 5-hydroxyl of shikimate-3-phosphate (S3P) to produce enolpyruvyl shikimate-3-phosphate and inorganic phosphate.</text>
</comment>
<evidence type="ECO:0000313" key="9">
    <source>
        <dbReference type="EMBL" id="KGF46333.1"/>
    </source>
</evidence>
<dbReference type="InterPro" id="IPR001986">
    <property type="entry name" value="Enolpyruvate_Tfrase_dom"/>
</dbReference>
<name>A0A096AGU4_9FIRM</name>
<feature type="binding site" evidence="7">
    <location>
        <position position="156"/>
    </location>
    <ligand>
        <name>3-phosphoshikimate</name>
        <dbReference type="ChEBI" id="CHEBI:145989"/>
    </ligand>
</feature>
<feature type="binding site" evidence="7">
    <location>
        <position position="158"/>
    </location>
    <ligand>
        <name>3-phosphoshikimate</name>
        <dbReference type="ChEBI" id="CHEBI:145989"/>
    </ligand>
</feature>
<dbReference type="SUPFAM" id="SSF55205">
    <property type="entry name" value="EPT/RTPC-like"/>
    <property type="match status" value="1"/>
</dbReference>
<dbReference type="eggNOG" id="COG0128">
    <property type="taxonomic scope" value="Bacteria"/>
</dbReference>
<proteinExistence type="inferred from homology"/>
<evidence type="ECO:0000256" key="5">
    <source>
        <dbReference type="ARBA" id="ARBA00023141"/>
    </source>
</evidence>
<comment type="caution">
    <text evidence="7">Lacks conserved residue(s) required for the propagation of feature annotation.</text>
</comment>
<evidence type="ECO:0000259" key="8">
    <source>
        <dbReference type="Pfam" id="PF00275"/>
    </source>
</evidence>
<evidence type="ECO:0000256" key="2">
    <source>
        <dbReference type="ARBA" id="ARBA00009948"/>
    </source>
</evidence>
<dbReference type="HAMAP" id="MF_00210">
    <property type="entry name" value="EPSP_synth"/>
    <property type="match status" value="1"/>
</dbReference>
<feature type="binding site" evidence="7">
    <location>
        <position position="19"/>
    </location>
    <ligand>
        <name>phosphoenolpyruvate</name>
        <dbReference type="ChEBI" id="CHEBI:58702"/>
    </ligand>
</feature>
<evidence type="ECO:0000256" key="6">
    <source>
        <dbReference type="ARBA" id="ARBA00044633"/>
    </source>
</evidence>
<dbReference type="InterPro" id="IPR036968">
    <property type="entry name" value="Enolpyruvate_Tfrase_sf"/>
</dbReference>
<feature type="binding site" evidence="7">
    <location>
        <position position="299"/>
    </location>
    <ligand>
        <name>3-phosphoshikimate</name>
        <dbReference type="ChEBI" id="CHEBI:145989"/>
    </ligand>
</feature>
<dbReference type="Proteomes" id="UP000029628">
    <property type="component" value="Unassembled WGS sequence"/>
</dbReference>
<dbReference type="EC" id="2.5.1.19" evidence="7"/>
<feature type="binding site" evidence="7">
    <location>
        <position position="158"/>
    </location>
    <ligand>
        <name>phosphoenolpyruvate</name>
        <dbReference type="ChEBI" id="CHEBI:58702"/>
    </ligand>
</feature>
<dbReference type="UniPathway" id="UPA00053">
    <property type="reaction ID" value="UER00089"/>
</dbReference>
<comment type="subunit">
    <text evidence="7">Monomer.</text>
</comment>
<dbReference type="PANTHER" id="PTHR21090">
    <property type="entry name" value="AROM/DEHYDROQUINATE SYNTHASE"/>
    <property type="match status" value="1"/>
</dbReference>
<dbReference type="GO" id="GO:0008652">
    <property type="term" value="P:amino acid biosynthetic process"/>
    <property type="evidence" value="ECO:0007669"/>
    <property type="project" value="UniProtKB-KW"/>
</dbReference>
<keyword evidence="4 7" id="KW-0808">Transferase</keyword>
<feature type="binding site" evidence="7">
    <location>
        <position position="372"/>
    </location>
    <ligand>
        <name>phosphoenolpyruvate</name>
        <dbReference type="ChEBI" id="CHEBI:58702"/>
    </ligand>
</feature>
<keyword evidence="3 7" id="KW-0028">Amino-acid biosynthesis</keyword>
<feature type="binding site" evidence="7">
    <location>
        <position position="326"/>
    </location>
    <ligand>
        <name>3-phosphoshikimate</name>
        <dbReference type="ChEBI" id="CHEBI:145989"/>
    </ligand>
</feature>
<dbReference type="NCBIfam" id="TIGR01356">
    <property type="entry name" value="aroA"/>
    <property type="match status" value="1"/>
</dbReference>
<feature type="binding site" evidence="7">
    <location>
        <position position="330"/>
    </location>
    <ligand>
        <name>phosphoenolpyruvate</name>
        <dbReference type="ChEBI" id="CHEBI:58702"/>
    </ligand>
</feature>
<evidence type="ECO:0000313" key="10">
    <source>
        <dbReference type="Proteomes" id="UP000029628"/>
    </source>
</evidence>
<evidence type="ECO:0000256" key="3">
    <source>
        <dbReference type="ARBA" id="ARBA00022605"/>
    </source>
</evidence>
<dbReference type="GO" id="GO:0003866">
    <property type="term" value="F:3-phosphoshikimate 1-carboxyvinyltransferase activity"/>
    <property type="evidence" value="ECO:0007669"/>
    <property type="project" value="UniProtKB-UniRule"/>
</dbReference>
<dbReference type="GO" id="GO:0009073">
    <property type="term" value="P:aromatic amino acid family biosynthetic process"/>
    <property type="evidence" value="ECO:0007669"/>
    <property type="project" value="UniProtKB-KW"/>
</dbReference>
<dbReference type="AlphaFoldDB" id="A0A096AGU4"/>
<feature type="domain" description="Enolpyruvate transferase" evidence="8">
    <location>
        <begin position="11"/>
        <end position="406"/>
    </location>
</feature>
<comment type="caution">
    <text evidence="9">The sequence shown here is derived from an EMBL/GenBank/DDBJ whole genome shotgun (WGS) entry which is preliminary data.</text>
</comment>
<dbReference type="Pfam" id="PF00275">
    <property type="entry name" value="EPSP_synthase"/>
    <property type="match status" value="1"/>
</dbReference>
<gene>
    <name evidence="7" type="primary">aroA</name>
    <name evidence="9" type="ORF">HMPREF0872_08775</name>
</gene>
<dbReference type="PIRSF" id="PIRSF000505">
    <property type="entry name" value="EPSPS"/>
    <property type="match status" value="1"/>
</dbReference>
<evidence type="ECO:0000256" key="4">
    <source>
        <dbReference type="ARBA" id="ARBA00022679"/>
    </source>
</evidence>
<evidence type="ECO:0000256" key="1">
    <source>
        <dbReference type="ARBA" id="ARBA00004811"/>
    </source>
</evidence>
<dbReference type="CDD" id="cd01556">
    <property type="entry name" value="EPSP_synthase"/>
    <property type="match status" value="1"/>
</dbReference>
<dbReference type="RefSeq" id="WP_038153325.1">
    <property type="nucleotide sequence ID" value="NZ_JRNT01000044.1"/>
</dbReference>
<reference evidence="9 10" key="1">
    <citation type="submission" date="2014-07" db="EMBL/GenBank/DDBJ databases">
        <authorList>
            <person name="McCorrison J."/>
            <person name="Sanka R."/>
            <person name="Torralba M."/>
            <person name="Gillis M."/>
            <person name="Haft D.H."/>
            <person name="Methe B."/>
            <person name="Sutton G."/>
            <person name="Nelson K.E."/>
        </authorList>
    </citation>
    <scope>NUCLEOTIDE SEQUENCE [LARGE SCALE GENOMIC DNA]</scope>
    <source>
        <strain evidence="9 10">DNF00314</strain>
    </source>
</reference>
<keyword evidence="7" id="KW-0963">Cytoplasm</keyword>
<comment type="pathway">
    <text evidence="1 7">Metabolic intermediate biosynthesis; chorismate biosynthesis; chorismate from D-erythrose 4-phosphate and phosphoenolpyruvate: step 6/7.</text>
</comment>
<dbReference type="PROSITE" id="PS00885">
    <property type="entry name" value="EPSP_SYNTHASE_2"/>
    <property type="match status" value="1"/>
</dbReference>
<dbReference type="InterPro" id="IPR006264">
    <property type="entry name" value="EPSP_synthase"/>
</dbReference>
<feature type="binding site" evidence="7">
    <location>
        <position position="115"/>
    </location>
    <ligand>
        <name>phosphoenolpyruvate</name>
        <dbReference type="ChEBI" id="CHEBI:58702"/>
    </ligand>
</feature>
<dbReference type="Gene3D" id="3.65.10.10">
    <property type="entry name" value="Enolpyruvate transferase domain"/>
    <property type="match status" value="2"/>
</dbReference>
<feature type="binding site" evidence="7">
    <location>
        <position position="19"/>
    </location>
    <ligand>
        <name>3-phosphoshikimate</name>
        <dbReference type="ChEBI" id="CHEBI:145989"/>
    </ligand>
</feature>